<dbReference type="PANTHER" id="PTHR47861">
    <property type="entry name" value="FKBP-TYPE PEPTIDYL-PROLYL CIS-TRANS ISOMERASE SLYD"/>
    <property type="match status" value="1"/>
</dbReference>
<evidence type="ECO:0000256" key="1">
    <source>
        <dbReference type="ARBA" id="ARBA00000971"/>
    </source>
</evidence>
<dbReference type="GO" id="GO:0005737">
    <property type="term" value="C:cytoplasm"/>
    <property type="evidence" value="ECO:0007669"/>
    <property type="project" value="UniProtKB-SubCell"/>
</dbReference>
<dbReference type="Gene3D" id="3.10.50.40">
    <property type="match status" value="1"/>
</dbReference>
<evidence type="ECO:0000256" key="6">
    <source>
        <dbReference type="ARBA" id="ARBA00023186"/>
    </source>
</evidence>
<dbReference type="PROSITE" id="PS50059">
    <property type="entry name" value="FKBP_PPIASE"/>
    <property type="match status" value="1"/>
</dbReference>
<proteinExistence type="inferred from homology"/>
<feature type="domain" description="PPIase FKBP-type" evidence="10">
    <location>
        <begin position="32"/>
        <end position="146"/>
    </location>
</feature>
<evidence type="ECO:0000256" key="2">
    <source>
        <dbReference type="ARBA" id="ARBA00004496"/>
    </source>
</evidence>
<evidence type="ECO:0000256" key="7">
    <source>
        <dbReference type="ARBA" id="ARBA00023235"/>
    </source>
</evidence>
<evidence type="ECO:0000256" key="4">
    <source>
        <dbReference type="ARBA" id="ARBA00022490"/>
    </source>
</evidence>
<sequence>MSAIAPRPWRRFNFAAGLACSAPNCIHTMEVTQQCVVALTWILKDTLGEELDVLDEPVDFLVGGDDLFKRIEEALQGHGVGTKLDLHLEPEEAFGDYDESLIFLEKRELFPAEIEEGMTFESSAMPQGTNPVPADLLYTVTEIYPEHVVLDGNHPLAGIAIRLHLKIESVREATEEEIGRGTAGTGFFRIEPMAPGNDTVH</sequence>
<comment type="caution">
    <text evidence="11">The sequence shown here is derived from an EMBL/GenBank/DDBJ whole genome shotgun (WGS) entry which is preliminary data.</text>
</comment>
<dbReference type="AlphaFoldDB" id="A0A0E3BVL8"/>
<dbReference type="Proteomes" id="UP000029567">
    <property type="component" value="Unassembled WGS sequence"/>
</dbReference>
<gene>
    <name evidence="11" type="ORF">P245_24640</name>
</gene>
<evidence type="ECO:0000313" key="12">
    <source>
        <dbReference type="Proteomes" id="UP000029567"/>
    </source>
</evidence>
<dbReference type="EMBL" id="AWTN01000132">
    <property type="protein sequence ID" value="KGG83809.1"/>
    <property type="molecule type" value="Genomic_DNA"/>
</dbReference>
<comment type="catalytic activity">
    <reaction evidence="1 9">
        <text>[protein]-peptidylproline (omega=180) = [protein]-peptidylproline (omega=0)</text>
        <dbReference type="Rhea" id="RHEA:16237"/>
        <dbReference type="Rhea" id="RHEA-COMP:10747"/>
        <dbReference type="Rhea" id="RHEA-COMP:10748"/>
        <dbReference type="ChEBI" id="CHEBI:83833"/>
        <dbReference type="ChEBI" id="CHEBI:83834"/>
        <dbReference type="EC" id="5.2.1.8"/>
    </reaction>
</comment>
<keyword evidence="5 9" id="KW-0697">Rotamase</keyword>
<dbReference type="SUPFAM" id="SSF54534">
    <property type="entry name" value="FKBP-like"/>
    <property type="match status" value="1"/>
</dbReference>
<accession>A0A0E3BVL8</accession>
<dbReference type="InterPro" id="IPR046357">
    <property type="entry name" value="PPIase_dom_sf"/>
</dbReference>
<keyword evidence="7 9" id="KW-0413">Isomerase</keyword>
<evidence type="ECO:0000256" key="3">
    <source>
        <dbReference type="ARBA" id="ARBA00006577"/>
    </source>
</evidence>
<keyword evidence="4" id="KW-0963">Cytoplasm</keyword>
<name>A0A0E3BVL8_9BURK</name>
<dbReference type="InterPro" id="IPR001179">
    <property type="entry name" value="PPIase_FKBP_dom"/>
</dbReference>
<organism evidence="11 12">
    <name type="scientific">Comamonas thiooxydans</name>
    <dbReference type="NCBI Taxonomy" id="363952"/>
    <lineage>
        <taxon>Bacteria</taxon>
        <taxon>Pseudomonadati</taxon>
        <taxon>Pseudomonadota</taxon>
        <taxon>Betaproteobacteria</taxon>
        <taxon>Burkholderiales</taxon>
        <taxon>Comamonadaceae</taxon>
        <taxon>Comamonas</taxon>
    </lineage>
</organism>
<evidence type="ECO:0000256" key="5">
    <source>
        <dbReference type="ARBA" id="ARBA00023110"/>
    </source>
</evidence>
<dbReference type="GO" id="GO:0003755">
    <property type="term" value="F:peptidyl-prolyl cis-trans isomerase activity"/>
    <property type="evidence" value="ECO:0007669"/>
    <property type="project" value="UniProtKB-KW"/>
</dbReference>
<dbReference type="EC" id="5.2.1.8" evidence="9"/>
<evidence type="ECO:0000313" key="11">
    <source>
        <dbReference type="EMBL" id="KGG83809.1"/>
    </source>
</evidence>
<evidence type="ECO:0000256" key="9">
    <source>
        <dbReference type="PROSITE-ProRule" id="PRU00277"/>
    </source>
</evidence>
<dbReference type="PANTHER" id="PTHR47861:SF3">
    <property type="entry name" value="FKBP-TYPE PEPTIDYL-PROLYL CIS-TRANS ISOMERASE SLYD"/>
    <property type="match status" value="1"/>
</dbReference>
<evidence type="ECO:0000256" key="8">
    <source>
        <dbReference type="ARBA" id="ARBA00037071"/>
    </source>
</evidence>
<comment type="function">
    <text evidence="8">Also involved in hydrogenase metallocenter assembly, probably by participating in the nickel insertion step. This function in hydrogenase biosynthesis requires chaperone activity and the presence of the metal-binding domain, but not PPIase activity.</text>
</comment>
<comment type="subcellular location">
    <subcellularLocation>
        <location evidence="2">Cytoplasm</location>
    </subcellularLocation>
</comment>
<comment type="similarity">
    <text evidence="3">Belongs to the FKBP-type PPIase family.</text>
</comment>
<dbReference type="GO" id="GO:0042026">
    <property type="term" value="P:protein refolding"/>
    <property type="evidence" value="ECO:0007669"/>
    <property type="project" value="UniProtKB-ARBA"/>
</dbReference>
<evidence type="ECO:0000259" key="10">
    <source>
        <dbReference type="PROSITE" id="PS50059"/>
    </source>
</evidence>
<protein>
    <recommendedName>
        <fullName evidence="9">peptidylprolyl isomerase</fullName>
        <ecNumber evidence="9">5.2.1.8</ecNumber>
    </recommendedName>
</protein>
<reference evidence="11 12" key="1">
    <citation type="submission" date="2013-09" db="EMBL/GenBank/DDBJ databases">
        <title>High correlation between genotypes and phenotypes of environmental bacteria Comamonas testosteroni strains.</title>
        <authorList>
            <person name="Liu L."/>
            <person name="Zhu W."/>
            <person name="Xia X."/>
            <person name="Xu B."/>
            <person name="Luo M."/>
            <person name="Wang G."/>
        </authorList>
    </citation>
    <scope>NUCLEOTIDE SEQUENCE [LARGE SCALE GENOMIC DNA]</scope>
    <source>
        <strain evidence="11 12">JL14</strain>
    </source>
</reference>
<keyword evidence="6" id="KW-0143">Chaperone</keyword>